<comment type="caution">
    <text evidence="4">The sequence shown here is derived from an EMBL/GenBank/DDBJ whole genome shotgun (WGS) entry which is preliminary data.</text>
</comment>
<dbReference type="InterPro" id="IPR006140">
    <property type="entry name" value="D-isomer_DH_NAD-bd"/>
</dbReference>
<feature type="domain" description="D-isomer specific 2-hydroxyacid dehydrogenase NAD-binding" evidence="3">
    <location>
        <begin position="104"/>
        <end position="286"/>
    </location>
</feature>
<evidence type="ECO:0000259" key="3">
    <source>
        <dbReference type="Pfam" id="PF02826"/>
    </source>
</evidence>
<proteinExistence type="predicted"/>
<dbReference type="Gene3D" id="3.40.50.720">
    <property type="entry name" value="NAD(P)-binding Rossmann-like Domain"/>
    <property type="match status" value="2"/>
</dbReference>
<evidence type="ECO:0000256" key="1">
    <source>
        <dbReference type="ARBA" id="ARBA00023002"/>
    </source>
</evidence>
<gene>
    <name evidence="4" type="ORF">DLJ53_24235</name>
</gene>
<accession>A0A8B2NT36</accession>
<dbReference type="AlphaFoldDB" id="A0A8B2NT36"/>
<keyword evidence="2" id="KW-0520">NAD</keyword>
<dbReference type="PANTHER" id="PTHR43333:SF1">
    <property type="entry name" value="D-ISOMER SPECIFIC 2-HYDROXYACID DEHYDROGENASE NAD-BINDING DOMAIN-CONTAINING PROTEIN"/>
    <property type="match status" value="1"/>
</dbReference>
<name>A0A8B2NT36_9HYPH</name>
<sequence length="322" mass="35196">MRIVMIVYPPTLREKLPAAIGHDVEIVTLPNEARNTPDFDIEFQPDDVVISMEMDRPGGTMPPVALLQLPGAGTDRVAMETLAPETTVCNVYDHEIPIAEYVLAAMLEWEIGLARMRASFTAQTWPEFSRFRTMHGELYGKTLGVVGFGRIGREAAKRAAAFGMTVLAVARRPDGGPADEVHPSDALAEVLPRCDYVLNTLPLNDVTKGIFDARMLAAMKPTGVIINVGRGETIDEEALFNALSSKSIGGAIIDVWYQYPRSKGDKPAPSRFDFFGLDNVILTPHSSAITDALWSRRAATIAENIRRVEAGEPLLNVVRPGI</sequence>
<dbReference type="RefSeq" id="WP_111350078.1">
    <property type="nucleotide sequence ID" value="NZ_JAIWKD010000010.1"/>
</dbReference>
<evidence type="ECO:0000313" key="4">
    <source>
        <dbReference type="EMBL" id="RAH98753.1"/>
    </source>
</evidence>
<evidence type="ECO:0000256" key="2">
    <source>
        <dbReference type="ARBA" id="ARBA00023027"/>
    </source>
</evidence>
<dbReference type="CDD" id="cd12165">
    <property type="entry name" value="2-Hacid_dh_6"/>
    <property type="match status" value="1"/>
</dbReference>
<dbReference type="InterPro" id="IPR036291">
    <property type="entry name" value="NAD(P)-bd_dom_sf"/>
</dbReference>
<keyword evidence="5" id="KW-1185">Reference proteome</keyword>
<dbReference type="GO" id="GO:0051287">
    <property type="term" value="F:NAD binding"/>
    <property type="evidence" value="ECO:0007669"/>
    <property type="project" value="InterPro"/>
</dbReference>
<dbReference type="SUPFAM" id="SSF51735">
    <property type="entry name" value="NAD(P)-binding Rossmann-fold domains"/>
    <property type="match status" value="1"/>
</dbReference>
<dbReference type="OrthoDB" id="7374922at2"/>
<reference evidence="4 5" key="1">
    <citation type="submission" date="2018-05" db="EMBL/GenBank/DDBJ databases">
        <title>Acuticoccus sediminis sp. nov., isolated from deep-sea sediment of Indian Ocean.</title>
        <authorList>
            <person name="Liu X."/>
            <person name="Lai Q."/>
            <person name="Du Y."/>
            <person name="Sun F."/>
            <person name="Zhang X."/>
            <person name="Wang S."/>
            <person name="Shao Z."/>
        </authorList>
    </citation>
    <scope>NUCLEOTIDE SEQUENCE [LARGE SCALE GENOMIC DNA]</scope>
    <source>
        <strain evidence="4 5">PTG4-2</strain>
    </source>
</reference>
<organism evidence="4 5">
    <name type="scientific">Acuticoccus sediminis</name>
    <dbReference type="NCBI Taxonomy" id="2184697"/>
    <lineage>
        <taxon>Bacteria</taxon>
        <taxon>Pseudomonadati</taxon>
        <taxon>Pseudomonadota</taxon>
        <taxon>Alphaproteobacteria</taxon>
        <taxon>Hyphomicrobiales</taxon>
        <taxon>Amorphaceae</taxon>
        <taxon>Acuticoccus</taxon>
    </lineage>
</organism>
<dbReference type="Proteomes" id="UP000249590">
    <property type="component" value="Unassembled WGS sequence"/>
</dbReference>
<keyword evidence="1" id="KW-0560">Oxidoreductase</keyword>
<protein>
    <recommendedName>
        <fullName evidence="3">D-isomer specific 2-hydroxyacid dehydrogenase NAD-binding domain-containing protein</fullName>
    </recommendedName>
</protein>
<dbReference type="Pfam" id="PF02826">
    <property type="entry name" value="2-Hacid_dh_C"/>
    <property type="match status" value="1"/>
</dbReference>
<dbReference type="PANTHER" id="PTHR43333">
    <property type="entry name" value="2-HACID_DH_C DOMAIN-CONTAINING PROTEIN"/>
    <property type="match status" value="1"/>
</dbReference>
<evidence type="ECO:0000313" key="5">
    <source>
        <dbReference type="Proteomes" id="UP000249590"/>
    </source>
</evidence>
<dbReference type="EMBL" id="QHHQ01000006">
    <property type="protein sequence ID" value="RAH98753.1"/>
    <property type="molecule type" value="Genomic_DNA"/>
</dbReference>
<dbReference type="GO" id="GO:0016491">
    <property type="term" value="F:oxidoreductase activity"/>
    <property type="evidence" value="ECO:0007669"/>
    <property type="project" value="UniProtKB-KW"/>
</dbReference>